<gene>
    <name evidence="1" type="ORF">H9660_11865</name>
</gene>
<sequence length="47" mass="5604">MLKNPKAIYMDRFMGAYIINDIKIWIMSDYDYSIKGLVITILLPEEY</sequence>
<organism evidence="1 2">
    <name type="scientific">Clostridium gallinarum</name>
    <dbReference type="NCBI Taxonomy" id="2762246"/>
    <lineage>
        <taxon>Bacteria</taxon>
        <taxon>Bacillati</taxon>
        <taxon>Bacillota</taxon>
        <taxon>Clostridia</taxon>
        <taxon>Eubacteriales</taxon>
        <taxon>Clostridiaceae</taxon>
        <taxon>Clostridium</taxon>
    </lineage>
</organism>
<accession>A0ABR8Q5X9</accession>
<comment type="caution">
    <text evidence="1">The sequence shown here is derived from an EMBL/GenBank/DDBJ whole genome shotgun (WGS) entry which is preliminary data.</text>
</comment>
<proteinExistence type="predicted"/>
<keyword evidence="2" id="KW-1185">Reference proteome</keyword>
<reference evidence="1 2" key="1">
    <citation type="submission" date="2020-08" db="EMBL/GenBank/DDBJ databases">
        <title>A Genomic Blueprint of the Chicken Gut Microbiome.</title>
        <authorList>
            <person name="Gilroy R."/>
            <person name="Ravi A."/>
            <person name="Getino M."/>
            <person name="Pursley I."/>
            <person name="Horton D.L."/>
            <person name="Alikhan N.-F."/>
            <person name="Baker D."/>
            <person name="Gharbi K."/>
            <person name="Hall N."/>
            <person name="Watson M."/>
            <person name="Adriaenssens E.M."/>
            <person name="Foster-Nyarko E."/>
            <person name="Jarju S."/>
            <person name="Secka A."/>
            <person name="Antonio M."/>
            <person name="Oren A."/>
            <person name="Chaudhuri R."/>
            <person name="La Ragione R.M."/>
            <person name="Hildebrand F."/>
            <person name="Pallen M.J."/>
        </authorList>
    </citation>
    <scope>NUCLEOTIDE SEQUENCE [LARGE SCALE GENOMIC DNA]</scope>
    <source>
        <strain evidence="1 2">Sa3CUN1</strain>
    </source>
</reference>
<evidence type="ECO:0000313" key="1">
    <source>
        <dbReference type="EMBL" id="MBD7915841.1"/>
    </source>
</evidence>
<dbReference type="RefSeq" id="WP_207729467.1">
    <property type="nucleotide sequence ID" value="NZ_JACSQZ010000047.1"/>
</dbReference>
<name>A0ABR8Q5X9_9CLOT</name>
<dbReference type="Proteomes" id="UP000640335">
    <property type="component" value="Unassembled WGS sequence"/>
</dbReference>
<dbReference type="EMBL" id="JACSQZ010000047">
    <property type="protein sequence ID" value="MBD7915841.1"/>
    <property type="molecule type" value="Genomic_DNA"/>
</dbReference>
<evidence type="ECO:0000313" key="2">
    <source>
        <dbReference type="Proteomes" id="UP000640335"/>
    </source>
</evidence>
<protein>
    <submittedName>
        <fullName evidence="1">Uncharacterized protein</fullName>
    </submittedName>
</protein>